<sequence length="144" mass="15739">MVASALELQKNDTTSTENLGAIDPSFLYLEEQQKSQLALEKIKDEYKDVQPIFDENGELIVTHDDELRIAQAVNDYLTLTGFSPRLRGVGKNWWNATGFVAGVIDAGLIVLGLGLANASAITVKAIIRNNKRNIARVAENVIVA</sequence>
<dbReference type="EMBL" id="UFYW01000001">
    <property type="protein sequence ID" value="STD81961.1"/>
    <property type="molecule type" value="Genomic_DNA"/>
</dbReference>
<evidence type="ECO:0000313" key="3">
    <source>
        <dbReference type="Proteomes" id="UP000254807"/>
    </source>
</evidence>
<dbReference type="RefSeq" id="WP_249024326.1">
    <property type="nucleotide sequence ID" value="NZ_JARPZP010000059.1"/>
</dbReference>
<organism evidence="2 3">
    <name type="scientific">Enterococcus gallinarum</name>
    <dbReference type="NCBI Taxonomy" id="1353"/>
    <lineage>
        <taxon>Bacteria</taxon>
        <taxon>Bacillati</taxon>
        <taxon>Bacillota</taxon>
        <taxon>Bacilli</taxon>
        <taxon>Lactobacillales</taxon>
        <taxon>Enterococcaceae</taxon>
        <taxon>Enterococcus</taxon>
    </lineage>
</organism>
<gene>
    <name evidence="2" type="ORF">NCTC12360_00379</name>
</gene>
<protein>
    <submittedName>
        <fullName evidence="2">Uncharacterized protein</fullName>
    </submittedName>
</protein>
<keyword evidence="1" id="KW-0472">Membrane</keyword>
<accession>A0A376GTS8</accession>
<reference evidence="2 3" key="1">
    <citation type="submission" date="2018-06" db="EMBL/GenBank/DDBJ databases">
        <authorList>
            <consortium name="Pathogen Informatics"/>
            <person name="Doyle S."/>
        </authorList>
    </citation>
    <scope>NUCLEOTIDE SEQUENCE [LARGE SCALE GENOMIC DNA]</scope>
    <source>
        <strain evidence="2 3">NCTC12360</strain>
    </source>
</reference>
<evidence type="ECO:0000256" key="1">
    <source>
        <dbReference type="SAM" id="Phobius"/>
    </source>
</evidence>
<dbReference type="Proteomes" id="UP000254807">
    <property type="component" value="Unassembled WGS sequence"/>
</dbReference>
<evidence type="ECO:0000313" key="2">
    <source>
        <dbReference type="EMBL" id="STD81961.1"/>
    </source>
</evidence>
<feature type="transmembrane region" description="Helical" evidence="1">
    <location>
        <begin position="99"/>
        <end position="123"/>
    </location>
</feature>
<name>A0A376GTS8_ENTGA</name>
<proteinExistence type="predicted"/>
<dbReference type="AlphaFoldDB" id="A0A376GTS8"/>
<keyword evidence="1" id="KW-0812">Transmembrane</keyword>
<keyword evidence="3" id="KW-1185">Reference proteome</keyword>
<keyword evidence="1" id="KW-1133">Transmembrane helix</keyword>